<dbReference type="SUPFAM" id="SSF52172">
    <property type="entry name" value="CheY-like"/>
    <property type="match status" value="1"/>
</dbReference>
<gene>
    <name evidence="1" type="ORF">H6G05_03875</name>
</gene>
<name>A0ABR8C5H9_9CYAN</name>
<comment type="caution">
    <text evidence="1">The sequence shown here is derived from an EMBL/GenBank/DDBJ whole genome shotgun (WGS) entry which is preliminary data.</text>
</comment>
<sequence>MQTLTMNNSNSFFEELVDKPYQKKQLIHLALAESKPTVSQVILQEIKKDNRWVPDICSNYQQLVQTVTQQSSDLILLGKLEDLNWLEVCRRCLKQWQNLPIILLVDQLEVSDFFRKWVTDRGVRDVISVHPQNVHQFQKALIRNILKITIADSSQNNQNIDEEANSDKSDTLTWEATLVALNRLTKYSSSYLGPLAIANYWKKSHASLVSLHPSLEYWKVDYQGQISCPFISEQIEPLNPVQLQDVQTWVRAFLKECERVIVDFSQILQAKSLSADVSKLVFPVA</sequence>
<organism evidence="1 2">
    <name type="scientific">Phormidium tenue FACHB-1050</name>
    <dbReference type="NCBI Taxonomy" id="2692857"/>
    <lineage>
        <taxon>Bacteria</taxon>
        <taxon>Bacillati</taxon>
        <taxon>Cyanobacteriota</taxon>
        <taxon>Cyanophyceae</taxon>
        <taxon>Oscillatoriophycideae</taxon>
        <taxon>Oscillatoriales</taxon>
        <taxon>Oscillatoriaceae</taxon>
        <taxon>Phormidium</taxon>
    </lineage>
</organism>
<keyword evidence="2" id="KW-1185">Reference proteome</keyword>
<dbReference type="RefSeq" id="WP_190576472.1">
    <property type="nucleotide sequence ID" value="NZ_CAWPQU010000034.1"/>
</dbReference>
<dbReference type="Proteomes" id="UP000618445">
    <property type="component" value="Unassembled WGS sequence"/>
</dbReference>
<evidence type="ECO:0000313" key="1">
    <source>
        <dbReference type="EMBL" id="MBD2315987.1"/>
    </source>
</evidence>
<dbReference type="EMBL" id="JACJQY010000004">
    <property type="protein sequence ID" value="MBD2315987.1"/>
    <property type="molecule type" value="Genomic_DNA"/>
</dbReference>
<protein>
    <submittedName>
        <fullName evidence="1">Uncharacterized protein</fullName>
    </submittedName>
</protein>
<accession>A0ABR8C5H9</accession>
<dbReference type="InterPro" id="IPR011006">
    <property type="entry name" value="CheY-like_superfamily"/>
</dbReference>
<proteinExistence type="predicted"/>
<evidence type="ECO:0000313" key="2">
    <source>
        <dbReference type="Proteomes" id="UP000618445"/>
    </source>
</evidence>
<reference evidence="1 2" key="1">
    <citation type="journal article" date="2020" name="ISME J.">
        <title>Comparative genomics reveals insights into cyanobacterial evolution and habitat adaptation.</title>
        <authorList>
            <person name="Chen M.Y."/>
            <person name="Teng W.K."/>
            <person name="Zhao L."/>
            <person name="Hu C.X."/>
            <person name="Zhou Y.K."/>
            <person name="Han B.P."/>
            <person name="Song L.R."/>
            <person name="Shu W.S."/>
        </authorList>
    </citation>
    <scope>NUCLEOTIDE SEQUENCE [LARGE SCALE GENOMIC DNA]</scope>
    <source>
        <strain evidence="1 2">FACHB-1050</strain>
    </source>
</reference>
<dbReference type="Gene3D" id="3.40.50.2300">
    <property type="match status" value="1"/>
</dbReference>